<sequence length="131" mass="14244">MEPMVFELLLHFIYTDSLTDDNGQAYGTTAVMQHLLVAADRYGVDKLKQVCDMKLCTSLDVETVATTLALALAEQHHCPLLREACVTFMASSRKVLADVVATDGFKHLTASIPLENLSDSLSKQGASLSKV</sequence>
<name>A0ACD5UF39_AVESA</name>
<dbReference type="EnsemblPlants" id="AVESA.00010b.r2.2AG0240600.1">
    <property type="protein sequence ID" value="AVESA.00010b.r2.2AG0240600.1.CDS.1"/>
    <property type="gene ID" value="AVESA.00010b.r2.2AG0240600"/>
</dbReference>
<organism evidence="1 2">
    <name type="scientific">Avena sativa</name>
    <name type="common">Oat</name>
    <dbReference type="NCBI Taxonomy" id="4498"/>
    <lineage>
        <taxon>Eukaryota</taxon>
        <taxon>Viridiplantae</taxon>
        <taxon>Streptophyta</taxon>
        <taxon>Embryophyta</taxon>
        <taxon>Tracheophyta</taxon>
        <taxon>Spermatophyta</taxon>
        <taxon>Magnoliopsida</taxon>
        <taxon>Liliopsida</taxon>
        <taxon>Poales</taxon>
        <taxon>Poaceae</taxon>
        <taxon>BOP clade</taxon>
        <taxon>Pooideae</taxon>
        <taxon>Poodae</taxon>
        <taxon>Poeae</taxon>
        <taxon>Poeae Chloroplast Group 1 (Aveneae type)</taxon>
        <taxon>Aveninae</taxon>
        <taxon>Avena</taxon>
    </lineage>
</organism>
<dbReference type="Proteomes" id="UP001732700">
    <property type="component" value="Chromosome 2A"/>
</dbReference>
<reference evidence="1" key="2">
    <citation type="submission" date="2025-09" db="UniProtKB">
        <authorList>
            <consortium name="EnsemblPlants"/>
        </authorList>
    </citation>
    <scope>IDENTIFICATION</scope>
</reference>
<evidence type="ECO:0000313" key="1">
    <source>
        <dbReference type="EnsemblPlants" id="AVESA.00010b.r2.2AG0240600.1.CDS.1"/>
    </source>
</evidence>
<protein>
    <submittedName>
        <fullName evidence="1">Uncharacterized protein</fullName>
    </submittedName>
</protein>
<evidence type="ECO:0000313" key="2">
    <source>
        <dbReference type="Proteomes" id="UP001732700"/>
    </source>
</evidence>
<accession>A0ACD5UF39</accession>
<proteinExistence type="predicted"/>
<keyword evidence="2" id="KW-1185">Reference proteome</keyword>
<reference evidence="1" key="1">
    <citation type="submission" date="2021-05" db="EMBL/GenBank/DDBJ databases">
        <authorList>
            <person name="Scholz U."/>
            <person name="Mascher M."/>
            <person name="Fiebig A."/>
        </authorList>
    </citation>
    <scope>NUCLEOTIDE SEQUENCE [LARGE SCALE GENOMIC DNA]</scope>
</reference>